<name>C5FRP6_ARTOC</name>
<dbReference type="GeneID" id="9228707"/>
<evidence type="ECO:0000313" key="1">
    <source>
        <dbReference type="EMBL" id="EEQ32549.1"/>
    </source>
</evidence>
<organism evidence="1 2">
    <name type="scientific">Arthroderma otae (strain ATCC MYA-4605 / CBS 113480)</name>
    <name type="common">Microsporum canis</name>
    <dbReference type="NCBI Taxonomy" id="554155"/>
    <lineage>
        <taxon>Eukaryota</taxon>
        <taxon>Fungi</taxon>
        <taxon>Dikarya</taxon>
        <taxon>Ascomycota</taxon>
        <taxon>Pezizomycotina</taxon>
        <taxon>Eurotiomycetes</taxon>
        <taxon>Eurotiomycetidae</taxon>
        <taxon>Onygenales</taxon>
        <taxon>Arthrodermataceae</taxon>
        <taxon>Microsporum</taxon>
    </lineage>
</organism>
<dbReference type="HOGENOM" id="CLU_1686134_0_0_1"/>
<evidence type="ECO:0000313" key="2">
    <source>
        <dbReference type="Proteomes" id="UP000002035"/>
    </source>
</evidence>
<accession>C5FRP6</accession>
<dbReference type="VEuPathDB" id="FungiDB:MCYG_05368"/>
<reference evidence="2" key="1">
    <citation type="journal article" date="2012" name="MBio">
        <title>Comparative genome analysis of Trichophyton rubrum and related dermatophytes reveals candidate genes involved in infection.</title>
        <authorList>
            <person name="Martinez D.A."/>
            <person name="Oliver B.G."/>
            <person name="Graeser Y."/>
            <person name="Goldberg J.M."/>
            <person name="Li W."/>
            <person name="Martinez-Rossi N.M."/>
            <person name="Monod M."/>
            <person name="Shelest E."/>
            <person name="Barton R.C."/>
            <person name="Birch E."/>
            <person name="Brakhage A.A."/>
            <person name="Chen Z."/>
            <person name="Gurr S.J."/>
            <person name="Heiman D."/>
            <person name="Heitman J."/>
            <person name="Kosti I."/>
            <person name="Rossi A."/>
            <person name="Saif S."/>
            <person name="Samalova M."/>
            <person name="Saunders C.W."/>
            <person name="Shea T."/>
            <person name="Summerbell R.C."/>
            <person name="Xu J."/>
            <person name="Young S."/>
            <person name="Zeng Q."/>
            <person name="Birren B.W."/>
            <person name="Cuomo C.A."/>
            <person name="White T.C."/>
        </authorList>
    </citation>
    <scope>NUCLEOTIDE SEQUENCE [LARGE SCALE GENOMIC DNA]</scope>
    <source>
        <strain evidence="2">ATCC MYA-4605 / CBS 113480</strain>
    </source>
</reference>
<proteinExistence type="predicted"/>
<gene>
    <name evidence="1" type="ORF">MCYG_05368</name>
</gene>
<dbReference type="RefSeq" id="XP_002845499.1">
    <property type="nucleotide sequence ID" value="XM_002845453.1"/>
</dbReference>
<sequence length="156" mass="17318">MGAFSNATKTNYERRSRSNEYFDNLVIYDHSSDGLFLPAVICGTIGHTKYQVAPASCVFQSDCVYGIDILLEVLKATRVAVTYQDEFQYSLQAVNIVSNMLHHVALEPETEHVGLRFTGIQESSIGRYKKGPAKLVNLNLQGHSSNLINSNAFLVD</sequence>
<protein>
    <submittedName>
        <fullName evidence="1">Uncharacterized protein</fullName>
    </submittedName>
</protein>
<dbReference type="Proteomes" id="UP000002035">
    <property type="component" value="Unassembled WGS sequence"/>
</dbReference>
<keyword evidence="2" id="KW-1185">Reference proteome</keyword>
<dbReference type="EMBL" id="DS995705">
    <property type="protein sequence ID" value="EEQ32549.1"/>
    <property type="molecule type" value="Genomic_DNA"/>
</dbReference>
<dbReference type="AlphaFoldDB" id="C5FRP6"/>